<feature type="compositionally biased region" description="Polar residues" evidence="1">
    <location>
        <begin position="505"/>
        <end position="515"/>
    </location>
</feature>
<name>A0A0S4JHE7_BODSA</name>
<evidence type="ECO:0000313" key="2">
    <source>
        <dbReference type="EMBL" id="CUG88430.1"/>
    </source>
</evidence>
<sequence>MFLGSKCVRVSMVACAIVLVLVFTNQEDIVVARTALLSQQAAATQEWMRDETTTLTISGGVVPQQSNEEFVGVEPSEMHSPSSFSSLSPSSSASSSLTLLTVRNVFRAASLPPFARKKTQARDEKGSMGHSSRRSYASGEVNEALAAWLKRKLIKKKKNDVRLHEHRSGANSSSSSSSIAVIRVPLGDMNAVDLPRLIRALHEAETLLFKASDSAHHGDQHQRKPVIRGQGVLLCVASAAVATRTGSDDTNTAEWGQRQEGEQQHAAGLSSNILFSSSNLCWLPSGVTVESILARLATDVVSYDDAELEEIPDDEVVVAKRIMVGPSITRSEAAASCLISNQGGLLGSGVHAPFATNVPVPTPPLLITRDIVQFILNYFAQDVIEVFDDIVDHHHSTNDANDAAKTATSSSDEQNSSPSTRSSSRNTHHDDSPPMIAIRRSPIAAACGIPMRIRGLSPQQYPFPLPPIPLHHCIGLFMSGRDVHRVTFADWNPISASIPLHAQQDDINNNNSTKQSENDEKLHTQRLNRLAKRSATSMRVEEQMPFIWLTGDASGKKTQAHDGGLPWWDETSGAVSYVHTHTVDITPPSRSEAVSPTSESDGVIAAVYVPTRIDQFGMRDIVRCYYRSLERPVRDRLALHFLLGARATMDSRFVFRGRGDVRAEDTYIADSSGLSVWHRLVLENRSHDFERRSTSVARDSGDLLLLDVIDLDRAP</sequence>
<feature type="region of interest" description="Disordered" evidence="1">
    <location>
        <begin position="116"/>
        <end position="136"/>
    </location>
</feature>
<feature type="compositionally biased region" description="Low complexity" evidence="1">
    <location>
        <begin position="398"/>
        <end position="425"/>
    </location>
</feature>
<reference evidence="3" key="1">
    <citation type="submission" date="2015-09" db="EMBL/GenBank/DDBJ databases">
        <authorList>
            <consortium name="Pathogen Informatics"/>
        </authorList>
    </citation>
    <scope>NUCLEOTIDE SEQUENCE [LARGE SCALE GENOMIC DNA]</scope>
    <source>
        <strain evidence="3">Lake Konstanz</strain>
    </source>
</reference>
<gene>
    <name evidence="2" type="ORF">BSAL_15380</name>
</gene>
<dbReference type="Proteomes" id="UP000051952">
    <property type="component" value="Unassembled WGS sequence"/>
</dbReference>
<feature type="region of interest" description="Disordered" evidence="1">
    <location>
        <begin position="502"/>
        <end position="523"/>
    </location>
</feature>
<keyword evidence="3" id="KW-1185">Reference proteome</keyword>
<evidence type="ECO:0000256" key="1">
    <source>
        <dbReference type="SAM" id="MobiDB-lite"/>
    </source>
</evidence>
<dbReference type="VEuPathDB" id="TriTrypDB:BSAL_15380"/>
<protein>
    <submittedName>
        <fullName evidence="2">GPI-anchored surface protein, putative</fullName>
    </submittedName>
</protein>
<feature type="non-terminal residue" evidence="2">
    <location>
        <position position="715"/>
    </location>
</feature>
<dbReference type="AlphaFoldDB" id="A0A0S4JHE7"/>
<proteinExistence type="predicted"/>
<organism evidence="2 3">
    <name type="scientific">Bodo saltans</name>
    <name type="common">Flagellated protozoan</name>
    <dbReference type="NCBI Taxonomy" id="75058"/>
    <lineage>
        <taxon>Eukaryota</taxon>
        <taxon>Discoba</taxon>
        <taxon>Euglenozoa</taxon>
        <taxon>Kinetoplastea</taxon>
        <taxon>Metakinetoplastina</taxon>
        <taxon>Eubodonida</taxon>
        <taxon>Bodonidae</taxon>
        <taxon>Bodo</taxon>
    </lineage>
</organism>
<dbReference type="EMBL" id="CYKH01001642">
    <property type="protein sequence ID" value="CUG88430.1"/>
    <property type="molecule type" value="Genomic_DNA"/>
</dbReference>
<accession>A0A0S4JHE7</accession>
<evidence type="ECO:0000313" key="3">
    <source>
        <dbReference type="Proteomes" id="UP000051952"/>
    </source>
</evidence>
<feature type="region of interest" description="Disordered" evidence="1">
    <location>
        <begin position="398"/>
        <end position="435"/>
    </location>
</feature>